<gene>
    <name evidence="3" type="ORF">A2074_03165</name>
</gene>
<evidence type="ECO:0000259" key="2">
    <source>
        <dbReference type="Pfam" id="PF12690"/>
    </source>
</evidence>
<keyword evidence="1" id="KW-0812">Transmembrane</keyword>
<organism evidence="3 4">
    <name type="scientific">Candidatus Aquicultor primus</name>
    <dbReference type="NCBI Taxonomy" id="1797195"/>
    <lineage>
        <taxon>Bacteria</taxon>
        <taxon>Bacillati</taxon>
        <taxon>Actinomycetota</taxon>
        <taxon>Candidatus Aquicultoria</taxon>
        <taxon>Candidatus Aquicultorales</taxon>
        <taxon>Candidatus Aquicultoraceae</taxon>
        <taxon>Candidatus Aquicultor</taxon>
    </lineage>
</organism>
<accession>A0A1F2UL48</accession>
<dbReference type="AlphaFoldDB" id="A0A1F2UL48"/>
<dbReference type="EMBL" id="MELI01000061">
    <property type="protein sequence ID" value="OFW33718.1"/>
    <property type="molecule type" value="Genomic_DNA"/>
</dbReference>
<feature type="transmembrane region" description="Helical" evidence="1">
    <location>
        <begin position="6"/>
        <end position="31"/>
    </location>
</feature>
<dbReference type="Gene3D" id="2.60.40.2360">
    <property type="entry name" value="Intracellular proteinase inhibitor BsuPI"/>
    <property type="match status" value="1"/>
</dbReference>
<dbReference type="Pfam" id="PF12690">
    <property type="entry name" value="BsuPI"/>
    <property type="match status" value="1"/>
</dbReference>
<proteinExistence type="predicted"/>
<reference evidence="3 4" key="1">
    <citation type="journal article" date="2016" name="Nat. Commun.">
        <title>Thousands of microbial genomes shed light on interconnected biogeochemical processes in an aquifer system.</title>
        <authorList>
            <person name="Anantharaman K."/>
            <person name="Brown C.T."/>
            <person name="Hug L.A."/>
            <person name="Sharon I."/>
            <person name="Castelle C.J."/>
            <person name="Probst A.J."/>
            <person name="Thomas B.C."/>
            <person name="Singh A."/>
            <person name="Wilkins M.J."/>
            <person name="Karaoz U."/>
            <person name="Brodie E.L."/>
            <person name="Williams K.H."/>
            <person name="Hubbard S.S."/>
            <person name="Banfield J.F."/>
        </authorList>
    </citation>
    <scope>NUCLEOTIDE SEQUENCE [LARGE SCALE GENOMIC DNA]</scope>
</reference>
<dbReference type="InterPro" id="IPR038144">
    <property type="entry name" value="IPI"/>
</dbReference>
<sequence length="182" mass="19801">MSTAKIVAIAAGILVVCIVLLALFGLSFFVVKTTEIEGRTGNEEGRTIEVTKGIDDLIVSLSVKPNPVAVGENLVLNISAANTAKESRKLSFRSSQRYDFWVVDASGDEVWRWSEGRMFAQVLEDVVLESSRKSEFTESWSLIDSKGAPVKAGEYKVFGAVIADELKSEELEIEVGVRAAAQ</sequence>
<name>A0A1F2UL48_9ACTN</name>
<evidence type="ECO:0000313" key="3">
    <source>
        <dbReference type="EMBL" id="OFW33718.1"/>
    </source>
</evidence>
<comment type="caution">
    <text evidence="3">The sequence shown here is derived from an EMBL/GenBank/DDBJ whole genome shotgun (WGS) entry which is preliminary data.</text>
</comment>
<keyword evidence="1" id="KW-1133">Transmembrane helix</keyword>
<protein>
    <recommendedName>
        <fullName evidence="2">Intracellular proteinase inhibitor BsuPI domain-containing protein</fullName>
    </recommendedName>
</protein>
<evidence type="ECO:0000256" key="1">
    <source>
        <dbReference type="SAM" id="Phobius"/>
    </source>
</evidence>
<feature type="domain" description="Intracellular proteinase inhibitor BsuPI" evidence="2">
    <location>
        <begin position="70"/>
        <end position="159"/>
    </location>
</feature>
<dbReference type="InterPro" id="IPR020481">
    <property type="entry name" value="Intracell_prot_inh_BsuPI"/>
</dbReference>
<evidence type="ECO:0000313" key="4">
    <source>
        <dbReference type="Proteomes" id="UP000178086"/>
    </source>
</evidence>
<dbReference type="Proteomes" id="UP000178086">
    <property type="component" value="Unassembled WGS sequence"/>
</dbReference>
<keyword evidence="1" id="KW-0472">Membrane</keyword>